<dbReference type="GO" id="GO:0043571">
    <property type="term" value="P:maintenance of CRISPR repeat elements"/>
    <property type="evidence" value="ECO:0007669"/>
    <property type="project" value="InterPro"/>
</dbReference>
<dbReference type="InterPro" id="IPR013419">
    <property type="entry name" value="CRISPR-assoc_prot_Cas7/Csh2"/>
</dbReference>
<accession>A0A6S6SY70</accession>
<dbReference type="InterPro" id="IPR006482">
    <property type="entry name" value="Cas7_Csh2/Csh2"/>
</dbReference>
<name>A0A6S6SY70_9BACT</name>
<dbReference type="AlphaFoldDB" id="A0A6S6SY70"/>
<organism evidence="1">
    <name type="scientific">uncultured Sulfurovum sp</name>
    <dbReference type="NCBI Taxonomy" id="269237"/>
    <lineage>
        <taxon>Bacteria</taxon>
        <taxon>Pseudomonadati</taxon>
        <taxon>Campylobacterota</taxon>
        <taxon>Epsilonproteobacteria</taxon>
        <taxon>Campylobacterales</taxon>
        <taxon>Sulfurovaceae</taxon>
        <taxon>Sulfurovum</taxon>
        <taxon>environmental samples</taxon>
    </lineage>
</organism>
<reference evidence="1" key="1">
    <citation type="submission" date="2020-01" db="EMBL/GenBank/DDBJ databases">
        <authorList>
            <person name="Meier V. D."/>
            <person name="Meier V D."/>
        </authorList>
    </citation>
    <scope>NUCLEOTIDE SEQUENCE</scope>
    <source>
        <strain evidence="1">HLG_WM_MAG_05</strain>
    </source>
</reference>
<evidence type="ECO:0000313" key="1">
    <source>
        <dbReference type="EMBL" id="CAA6811142.1"/>
    </source>
</evidence>
<sequence length="300" mass="34128">MKNYAKQSEILFLWDVENSNPNGDILNDNAPRYDEVSHRALISDVRVKRTIRDDLFDRKNQEIFIRETASQKGGINDGKARVQDVVGKEENVVGTLIDKCIDVRAFGGVFPVGGKAYNLTGSIQFKMTKSLHEVKNPTYIKGTGAFASTEGANQKTFREEYILPYALFGTYGVVNGLNSTNTKLTANDVDEVIESLVMGTKNLITRSKMGQYPRFLLKINYKENGFFIGELDNRIKVVKIDERVDVESDIRSVDDYTIDMLKIEKLLEKYSDRVESVEYFIDDSFENKITIPKSWTKILD</sequence>
<dbReference type="NCBIfam" id="TIGR02590">
    <property type="entry name" value="cas_Csh2"/>
    <property type="match status" value="1"/>
</dbReference>
<protein>
    <submittedName>
        <fullName evidence="1">CRISPR-associated protein, Csd2/Csh2 family</fullName>
    </submittedName>
</protein>
<dbReference type="EMBL" id="CACVAU010000037">
    <property type="protein sequence ID" value="CAA6811142.1"/>
    <property type="molecule type" value="Genomic_DNA"/>
</dbReference>
<dbReference type="NCBIfam" id="TIGR01595">
    <property type="entry name" value="cas_CT1132"/>
    <property type="match status" value="1"/>
</dbReference>
<dbReference type="Pfam" id="PF05107">
    <property type="entry name" value="Cas_Cas7"/>
    <property type="match status" value="1"/>
</dbReference>
<proteinExistence type="predicted"/>
<gene>
    <name evidence="1" type="ORF">HELGO_WM38558</name>
</gene>